<accession>A0ACB9P9G5</accession>
<evidence type="ECO:0000313" key="2">
    <source>
        <dbReference type="Proteomes" id="UP000828941"/>
    </source>
</evidence>
<evidence type="ECO:0000313" key="1">
    <source>
        <dbReference type="EMBL" id="KAI4344981.1"/>
    </source>
</evidence>
<dbReference type="Proteomes" id="UP000828941">
    <property type="component" value="Chromosome 5"/>
</dbReference>
<reference evidence="1 2" key="1">
    <citation type="journal article" date="2022" name="DNA Res.">
        <title>Chromosomal-level genome assembly of the orchid tree Bauhinia variegata (Leguminosae; Cercidoideae) supports the allotetraploid origin hypothesis of Bauhinia.</title>
        <authorList>
            <person name="Zhong Y."/>
            <person name="Chen Y."/>
            <person name="Zheng D."/>
            <person name="Pang J."/>
            <person name="Liu Y."/>
            <person name="Luo S."/>
            <person name="Meng S."/>
            <person name="Qian L."/>
            <person name="Wei D."/>
            <person name="Dai S."/>
            <person name="Zhou R."/>
        </authorList>
    </citation>
    <scope>NUCLEOTIDE SEQUENCE [LARGE SCALE GENOMIC DNA]</scope>
    <source>
        <strain evidence="1">BV-YZ2020</strain>
    </source>
</reference>
<sequence>MDSLRVLHCSPSPQTYYSQKQFNFLHYNASSLRPQIPLHLLGMGSKETSRNLPRRSPRLVVSASSSTETRQEGKKKKKDKMKSKSGHDKVQLHVRLDHQVEFGEHVVILGSTKELGSWKKNVPLNWTESGWVCDLELKGDEDIKYKFVIVRKDKTLLWEYGENRVLKLPRGGSFQMVAKWNKTQEIVEVLPLNQSKDEDDEKTLGDNESEVTNGAAFFEVVTSPFVGQWQGKTISFMQLKEHRNQETERKWDISGLEGSVLKLVEGDQKARNWWRKLDVVRDIIVESLQGGDRLEALIYSAIYLKWINTGQIACFEDGGHHRPNRHAEISRLIFRELERHSNKKDISPQELLVIRKIHPCLPSFKAEFTASVPLTRIRDIAHRNDIPRDVKLQIKHTIQNKLHRNAGPEDLVATEAMLAKITKNPGEYSEAFVEQFKIFHLELKDFFNAGSLVEQLGSIRESMDQNDISALNLFLECKMNMDAASESAAVVEDQGINLLFKTMESLNALREIIVKGLESGLRNDASDAAIAMRQKWHLCEIGLEEYSFVLLSRFLNELEVKGGARWLEANAQSKNVNAWNNPLGALIIGVHQLKLSGWKTEECAAIENELLAWKRGGLSEMEGNEDGKMIWALRVKATLDRSRRLTEEYTEELLKIFDQKVQVLGKALGIPENSIRTYTEAEIRAGVIFQVSKLCTLILKAVRSTLGSQGWDVLVPGAALGILVEVERIVPGSIPSSMEGPIVLVVNKADGDEEVAAAGRNIVGVILKQELPHLSHLGVRARQEKVVFITCEDEEKVSDIRNLLGKCVRLEASPGGVDLKLSSSNDIDGNSSTKSASDDILSEVEVASSSASRVSYSNQGVSSGRVILLPDAETRTSGAKAAACGRLSSLSAVSNKVYSDQGVPVSFKVPSGAVIPFGSMELALEQSESPETFRSLLEKIETAKLEGELDGLCHQLQELISSLQVPKEIIESIGRIFPSNARLIVRSSANVEDLAGMSAAGLYESIPNVSPSNPAVFGNAVSRVWASLYTRRAVLSRRAAGVPQKEAAMAVLIQEMLSPDLSFVLHTVSPSNQDHNSVEAEIASGLGETLASGTRGTPWRISSGKFDDRVQTLAFANFSEELLVRSTGPADGEVIHLTVDYSKKPLTIDSDFRRQLGQRLCAVGFFLERKFGCPQDVEGCLVGKDIYIVQTRPQPQ</sequence>
<protein>
    <submittedName>
        <fullName evidence="1">Uncharacterized protein</fullName>
    </submittedName>
</protein>
<gene>
    <name evidence="1" type="ORF">L6164_012151</name>
</gene>
<name>A0ACB9P9G5_BAUVA</name>
<comment type="caution">
    <text evidence="1">The sequence shown here is derived from an EMBL/GenBank/DDBJ whole genome shotgun (WGS) entry which is preliminary data.</text>
</comment>
<dbReference type="EMBL" id="CM039430">
    <property type="protein sequence ID" value="KAI4344981.1"/>
    <property type="molecule type" value="Genomic_DNA"/>
</dbReference>
<organism evidence="1 2">
    <name type="scientific">Bauhinia variegata</name>
    <name type="common">Purple orchid tree</name>
    <name type="synonym">Phanera variegata</name>
    <dbReference type="NCBI Taxonomy" id="167791"/>
    <lineage>
        <taxon>Eukaryota</taxon>
        <taxon>Viridiplantae</taxon>
        <taxon>Streptophyta</taxon>
        <taxon>Embryophyta</taxon>
        <taxon>Tracheophyta</taxon>
        <taxon>Spermatophyta</taxon>
        <taxon>Magnoliopsida</taxon>
        <taxon>eudicotyledons</taxon>
        <taxon>Gunneridae</taxon>
        <taxon>Pentapetalae</taxon>
        <taxon>rosids</taxon>
        <taxon>fabids</taxon>
        <taxon>Fabales</taxon>
        <taxon>Fabaceae</taxon>
        <taxon>Cercidoideae</taxon>
        <taxon>Cercideae</taxon>
        <taxon>Bauhiniinae</taxon>
        <taxon>Bauhinia</taxon>
    </lineage>
</organism>
<proteinExistence type="predicted"/>
<keyword evidence="2" id="KW-1185">Reference proteome</keyword>